<evidence type="ECO:0000256" key="1">
    <source>
        <dbReference type="SAM" id="SignalP"/>
    </source>
</evidence>
<gene>
    <name evidence="2" type="ORF">ACFSUD_02660</name>
</gene>
<dbReference type="EMBL" id="JBHUMP010000002">
    <property type="protein sequence ID" value="MFD2738460.1"/>
    <property type="molecule type" value="Genomic_DNA"/>
</dbReference>
<dbReference type="Proteomes" id="UP001597474">
    <property type="component" value="Unassembled WGS sequence"/>
</dbReference>
<proteinExistence type="predicted"/>
<evidence type="ECO:0008006" key="4">
    <source>
        <dbReference type="Google" id="ProtNLM"/>
    </source>
</evidence>
<protein>
    <recommendedName>
        <fullName evidence="4">DUF3035 domain-containing protein</fullName>
    </recommendedName>
</protein>
<comment type="caution">
    <text evidence="2">The sequence shown here is derived from an EMBL/GenBank/DDBJ whole genome shotgun (WGS) entry which is preliminary data.</text>
</comment>
<keyword evidence="1" id="KW-0732">Signal</keyword>
<evidence type="ECO:0000313" key="2">
    <source>
        <dbReference type="EMBL" id="MFD2738460.1"/>
    </source>
</evidence>
<feature type="signal peptide" evidence="1">
    <location>
        <begin position="1"/>
        <end position="26"/>
    </location>
</feature>
<accession>A0ABW5TYB8</accession>
<reference evidence="3" key="1">
    <citation type="journal article" date="2019" name="Int. J. Syst. Evol. Microbiol.">
        <title>The Global Catalogue of Microorganisms (GCM) 10K type strain sequencing project: providing services to taxonomists for standard genome sequencing and annotation.</title>
        <authorList>
            <consortium name="The Broad Institute Genomics Platform"/>
            <consortium name="The Broad Institute Genome Sequencing Center for Infectious Disease"/>
            <person name="Wu L."/>
            <person name="Ma J."/>
        </authorList>
    </citation>
    <scope>NUCLEOTIDE SEQUENCE [LARGE SCALE GENOMIC DNA]</scope>
    <source>
        <strain evidence="3">TISTR 2562</strain>
    </source>
</reference>
<feature type="chain" id="PRO_5047542081" description="DUF3035 domain-containing protein" evidence="1">
    <location>
        <begin position="27"/>
        <end position="99"/>
    </location>
</feature>
<name>A0ABW5TYB8_9RHOB</name>
<dbReference type="RefSeq" id="WP_386371216.1">
    <property type="nucleotide sequence ID" value="NZ_JBHUMP010000002.1"/>
</dbReference>
<organism evidence="2 3">
    <name type="scientific">Sulfitobacter aestuarii</name>
    <dbReference type="NCBI Taxonomy" id="2161676"/>
    <lineage>
        <taxon>Bacteria</taxon>
        <taxon>Pseudomonadati</taxon>
        <taxon>Pseudomonadota</taxon>
        <taxon>Alphaproteobacteria</taxon>
        <taxon>Rhodobacterales</taxon>
        <taxon>Roseobacteraceae</taxon>
        <taxon>Sulfitobacter</taxon>
    </lineage>
</organism>
<evidence type="ECO:0000313" key="3">
    <source>
        <dbReference type="Proteomes" id="UP001597474"/>
    </source>
</evidence>
<sequence length="99" mass="10493">MRQRPALLIGLPLALLPLFGCTQFPALDATITPALEQADYPALVPLEPLLAEAQAPGIDEAQTRAGMENDIAALRARSAALRGPLLSPAERARLTAGRR</sequence>
<keyword evidence="3" id="KW-1185">Reference proteome</keyword>